<protein>
    <submittedName>
        <fullName evidence="2">DUF4123 domain-containing protein</fullName>
    </submittedName>
</protein>
<accession>A0ABT5B576</accession>
<evidence type="ECO:0000259" key="1">
    <source>
        <dbReference type="Pfam" id="PF13503"/>
    </source>
</evidence>
<dbReference type="Pfam" id="PF13503">
    <property type="entry name" value="DUF4123"/>
    <property type="match status" value="1"/>
</dbReference>
<organism evidence="2 3">
    <name type="scientific">Nannocystis radixulma</name>
    <dbReference type="NCBI Taxonomy" id="2995305"/>
    <lineage>
        <taxon>Bacteria</taxon>
        <taxon>Pseudomonadati</taxon>
        <taxon>Myxococcota</taxon>
        <taxon>Polyangia</taxon>
        <taxon>Nannocystales</taxon>
        <taxon>Nannocystaceae</taxon>
        <taxon>Nannocystis</taxon>
    </lineage>
</organism>
<dbReference type="EMBL" id="JAQNDN010000007">
    <property type="protein sequence ID" value="MDC0669274.1"/>
    <property type="molecule type" value="Genomic_DNA"/>
</dbReference>
<name>A0ABT5B576_9BACT</name>
<comment type="caution">
    <text evidence="2">The sequence shown here is derived from an EMBL/GenBank/DDBJ whole genome shotgun (WGS) entry which is preliminary data.</text>
</comment>
<proteinExistence type="predicted"/>
<dbReference type="Proteomes" id="UP001217838">
    <property type="component" value="Unassembled WGS sequence"/>
</dbReference>
<evidence type="ECO:0000313" key="2">
    <source>
        <dbReference type="EMBL" id="MDC0669274.1"/>
    </source>
</evidence>
<dbReference type="InterPro" id="IPR025391">
    <property type="entry name" value="DUF4123"/>
</dbReference>
<gene>
    <name evidence="2" type="ORF">POL58_16090</name>
</gene>
<evidence type="ECO:0000313" key="3">
    <source>
        <dbReference type="Proteomes" id="UP001217838"/>
    </source>
</evidence>
<reference evidence="2 3" key="1">
    <citation type="submission" date="2022-11" db="EMBL/GenBank/DDBJ databases">
        <title>Minimal conservation of predation-associated metabolite biosynthetic gene clusters underscores biosynthetic potential of Myxococcota including descriptions for ten novel species: Archangium lansinium sp. nov., Myxococcus landrumus sp. nov., Nannocystis bai.</title>
        <authorList>
            <person name="Ahearne A."/>
            <person name="Stevens C."/>
            <person name="Dowd S."/>
        </authorList>
    </citation>
    <scope>NUCLEOTIDE SEQUENCE [LARGE SCALE GENOMIC DNA]</scope>
    <source>
        <strain evidence="2 3">NCELM</strain>
    </source>
</reference>
<dbReference type="RefSeq" id="WP_271999035.1">
    <property type="nucleotide sequence ID" value="NZ_JAQNDN010000007.1"/>
</dbReference>
<feature type="domain" description="DUF4123" evidence="1">
    <location>
        <begin position="131"/>
        <end position="249"/>
    </location>
</feature>
<keyword evidence="3" id="KW-1185">Reference proteome</keyword>
<sequence length="277" mass="29521">MSAVSPCAPRLVVEVCGGPDAPRRVALAVGGRLQIGPGAAGELSLAEAAGEAVAHVVIAWDGARARMEVEPAGPPVLLGGSPCITGELADAAWLRVGDRDLVTYVEDVAAPTMSPAAARAHEVLGPLVGRLFAFVDPARLPALLDVLRHAVDEHASLYDGVQGAALVEVAPHLVQLRGDSLLLQRLLAVAWGGRATAYFTSQAPLAALRRHFRRFLWVRDEASGQRLYFRFHDPAVLRAYVSACTFEQAGRFFGPVESFHIEAPAGAVEHLRWPSRP</sequence>